<sequence>MPLQTLQLKAAAQAEHAVQWRLIQRKVLTQEMLQDSVSGTNFLIIYMVATKELIAFLDDPTTARLCLLFHDSKQKI</sequence>
<comment type="caution">
    <text evidence="1">The sequence shown here is derived from an EMBL/GenBank/DDBJ whole genome shotgun (WGS) entry which is preliminary data.</text>
</comment>
<accession>A0A9D3Y5C8</accession>
<gene>
    <name evidence="1" type="ORF">DPMN_191540</name>
</gene>
<evidence type="ECO:0000313" key="1">
    <source>
        <dbReference type="EMBL" id="KAH3692184.1"/>
    </source>
</evidence>
<organism evidence="1 2">
    <name type="scientific">Dreissena polymorpha</name>
    <name type="common">Zebra mussel</name>
    <name type="synonym">Mytilus polymorpha</name>
    <dbReference type="NCBI Taxonomy" id="45954"/>
    <lineage>
        <taxon>Eukaryota</taxon>
        <taxon>Metazoa</taxon>
        <taxon>Spiralia</taxon>
        <taxon>Lophotrochozoa</taxon>
        <taxon>Mollusca</taxon>
        <taxon>Bivalvia</taxon>
        <taxon>Autobranchia</taxon>
        <taxon>Heteroconchia</taxon>
        <taxon>Euheterodonta</taxon>
        <taxon>Imparidentia</taxon>
        <taxon>Neoheterodontei</taxon>
        <taxon>Myida</taxon>
        <taxon>Dreissenoidea</taxon>
        <taxon>Dreissenidae</taxon>
        <taxon>Dreissena</taxon>
    </lineage>
</organism>
<reference evidence="1" key="1">
    <citation type="journal article" date="2019" name="bioRxiv">
        <title>The Genome of the Zebra Mussel, Dreissena polymorpha: A Resource for Invasive Species Research.</title>
        <authorList>
            <person name="McCartney M.A."/>
            <person name="Auch B."/>
            <person name="Kono T."/>
            <person name="Mallez S."/>
            <person name="Zhang Y."/>
            <person name="Obille A."/>
            <person name="Becker A."/>
            <person name="Abrahante J.E."/>
            <person name="Garbe J."/>
            <person name="Badalamenti J.P."/>
            <person name="Herman A."/>
            <person name="Mangelson H."/>
            <person name="Liachko I."/>
            <person name="Sullivan S."/>
            <person name="Sone E.D."/>
            <person name="Koren S."/>
            <person name="Silverstein K.A.T."/>
            <person name="Beckman K.B."/>
            <person name="Gohl D.M."/>
        </authorList>
    </citation>
    <scope>NUCLEOTIDE SEQUENCE</scope>
    <source>
        <strain evidence="1">Duluth1</strain>
        <tissue evidence="1">Whole animal</tissue>
    </source>
</reference>
<reference evidence="1" key="2">
    <citation type="submission" date="2020-11" db="EMBL/GenBank/DDBJ databases">
        <authorList>
            <person name="McCartney M.A."/>
            <person name="Auch B."/>
            <person name="Kono T."/>
            <person name="Mallez S."/>
            <person name="Becker A."/>
            <person name="Gohl D.M."/>
            <person name="Silverstein K.A.T."/>
            <person name="Koren S."/>
            <person name="Bechman K.B."/>
            <person name="Herman A."/>
            <person name="Abrahante J.E."/>
            <person name="Garbe J."/>
        </authorList>
    </citation>
    <scope>NUCLEOTIDE SEQUENCE</scope>
    <source>
        <strain evidence="1">Duluth1</strain>
        <tissue evidence="1">Whole animal</tissue>
    </source>
</reference>
<evidence type="ECO:0000313" key="2">
    <source>
        <dbReference type="Proteomes" id="UP000828390"/>
    </source>
</evidence>
<name>A0A9D3Y5C8_DREPO</name>
<protein>
    <submittedName>
        <fullName evidence="1">Uncharacterized protein</fullName>
    </submittedName>
</protein>
<proteinExistence type="predicted"/>
<dbReference type="Proteomes" id="UP000828390">
    <property type="component" value="Unassembled WGS sequence"/>
</dbReference>
<dbReference type="EMBL" id="JAIWYP010000024">
    <property type="protein sequence ID" value="KAH3692184.1"/>
    <property type="molecule type" value="Genomic_DNA"/>
</dbReference>
<keyword evidence="2" id="KW-1185">Reference proteome</keyword>
<dbReference type="AlphaFoldDB" id="A0A9D3Y5C8"/>